<evidence type="ECO:0000256" key="3">
    <source>
        <dbReference type="ARBA" id="ARBA00044878"/>
    </source>
</evidence>
<dbReference type="AlphaFoldDB" id="A0A9W9D187"/>
<keyword evidence="19" id="KW-0812">Transmembrane</keyword>
<evidence type="ECO:0000256" key="14">
    <source>
        <dbReference type="ARBA" id="ARBA00044924"/>
    </source>
</evidence>
<evidence type="ECO:0000313" key="22">
    <source>
        <dbReference type="Proteomes" id="UP001140453"/>
    </source>
</evidence>
<evidence type="ECO:0000256" key="18">
    <source>
        <dbReference type="ARBA" id="ARBA00046376"/>
    </source>
</evidence>
<comment type="catalytic activity">
    <reaction evidence="10">
        <text>L-lysyl-L-lysine(out) = L-lysyl-L-lysine(in)</text>
        <dbReference type="Rhea" id="RHEA:79403"/>
        <dbReference type="ChEBI" id="CHEBI:229956"/>
    </reaction>
</comment>
<dbReference type="GO" id="GO:0022857">
    <property type="term" value="F:transmembrane transporter activity"/>
    <property type="evidence" value="ECO:0007669"/>
    <property type="project" value="InterPro"/>
</dbReference>
<evidence type="ECO:0000256" key="16">
    <source>
        <dbReference type="ARBA" id="ARBA00045018"/>
    </source>
</evidence>
<feature type="domain" description="Major facilitator superfamily (MFS) profile" evidence="20">
    <location>
        <begin position="125"/>
        <end position="531"/>
    </location>
</feature>
<evidence type="ECO:0000256" key="5">
    <source>
        <dbReference type="ARBA" id="ARBA00044884"/>
    </source>
</evidence>
<sequence>MIDKIRFRIRSLHFACNRGLCPAARPVYGDLIISSGSSGGILTDGARENCRHTKDAQSCCFRQGLSVVLTTCPPAASPIAMEEETKTPAGVVITTDARSDETPAPNGDNVSTISSKVPWSMKVIAVILVTSIGFGSHWASGVTGAMKSTLKKELNISNTQYSVMTSSSDFMVTALILVTGSVTDRMGGANAMLYGNVIYTIGSILIAAACQVRSYKFMIVATIVQSLGDIATQVAQYKIFTSWFAPSNGFASTLGFELGIGKIGQFVGQATANIIAENLGDFAWVYWMAVFMNVFTNFNTLAFYYFNKWSEKRYGNLTDPATGEKLTEKNKKFEIKKTLELPWPYWLVIAFSIFETSTAIVFSSNATELAQQRFNVSAVTAGWYSALSQYMGFFLVPLVGLFIDILGRRLYIMLVCGSGVCLAMCLAAWGPTQGGTAASFGVYAFALSLGPTVIVDSIRTSMWYQEVFGTAYGIKIGINNCMNIIVAIVTGVIQDEDNNSYDRVVIVYVFLSGASALVALINCTIAHFNPDLGRLQWSRKKRIANGAVIQDLKRKFEEHERGGRNRTISLACFGGMILLTLGAWAAYFWGLAEGGNYL</sequence>
<feature type="transmembrane region" description="Helical" evidence="19">
    <location>
        <begin position="505"/>
        <end position="528"/>
    </location>
</feature>
<dbReference type="EMBL" id="JAPEVB010000001">
    <property type="protein sequence ID" value="KAJ4396079.1"/>
    <property type="molecule type" value="Genomic_DNA"/>
</dbReference>
<evidence type="ECO:0000256" key="13">
    <source>
        <dbReference type="ARBA" id="ARBA00044919"/>
    </source>
</evidence>
<comment type="subcellular location">
    <subcellularLocation>
        <location evidence="1">Membrane</location>
        <topology evidence="1">Multi-pass membrane protein</topology>
    </subcellularLocation>
</comment>
<comment type="catalytic activity">
    <reaction evidence="13">
        <text>L-alanyl-L-lysine(out) = L-alanyl-L-lysine(in)</text>
        <dbReference type="Rhea" id="RHEA:79415"/>
        <dbReference type="ChEBI" id="CHEBI:192470"/>
    </reaction>
</comment>
<feature type="transmembrane region" description="Helical" evidence="19">
    <location>
        <begin position="160"/>
        <end position="179"/>
    </location>
</feature>
<evidence type="ECO:0000256" key="15">
    <source>
        <dbReference type="ARBA" id="ARBA00044985"/>
    </source>
</evidence>
<feature type="transmembrane region" description="Helical" evidence="19">
    <location>
        <begin position="568"/>
        <end position="589"/>
    </location>
</feature>
<feature type="transmembrane region" description="Helical" evidence="19">
    <location>
        <begin position="476"/>
        <end position="493"/>
    </location>
</feature>
<keyword evidence="22" id="KW-1185">Reference proteome</keyword>
<evidence type="ECO:0000256" key="17">
    <source>
        <dbReference type="ARBA" id="ARBA00045709"/>
    </source>
</evidence>
<comment type="subunit">
    <text evidence="18">Homodimer. Interacts with lysosomal protein GLMP (via lumenal domain); the interaction starts while both proteins are still in the endoplasmic reticulum and is required for stabilization of MFSD1 in lysosomes but has no direct effect on its targeting to lysosomes or transporter activity.</text>
</comment>
<dbReference type="InterPro" id="IPR052187">
    <property type="entry name" value="MFSD1"/>
</dbReference>
<name>A0A9W9D187_9PEZI</name>
<comment type="catalytic activity">
    <reaction evidence="5">
        <text>L-alpha-aminoacyl-L-histidine(out) = L-alpha-aminoacyl-L-histidine(in)</text>
        <dbReference type="Rhea" id="RHEA:79375"/>
        <dbReference type="ChEBI" id="CHEBI:229967"/>
    </reaction>
</comment>
<keyword evidence="19" id="KW-1133">Transmembrane helix</keyword>
<dbReference type="OrthoDB" id="424834at2759"/>
<comment type="catalytic activity">
    <reaction evidence="12">
        <text>L-histidyl-L-alpha-amino acid(out) = L-histidyl-L-alpha-amino acid(in)</text>
        <dbReference type="Rhea" id="RHEA:79379"/>
        <dbReference type="ChEBI" id="CHEBI:229964"/>
    </reaction>
</comment>
<evidence type="ECO:0000256" key="8">
    <source>
        <dbReference type="ARBA" id="ARBA00044898"/>
    </source>
</evidence>
<reference evidence="21" key="1">
    <citation type="submission" date="2022-10" db="EMBL/GenBank/DDBJ databases">
        <title>Tapping the CABI collections for fungal endophytes: first genome assemblies for Collariella, Neodidymelliopsis, Ascochyta clinopodiicola, Didymella pomorum, Didymosphaeria variabile, Neocosmospora piperis and Neocucurbitaria cava.</title>
        <authorList>
            <person name="Hill R."/>
        </authorList>
    </citation>
    <scope>NUCLEOTIDE SEQUENCE</scope>
    <source>
        <strain evidence="21">IMI 355082</strain>
    </source>
</reference>
<feature type="transmembrane region" description="Helical" evidence="19">
    <location>
        <begin position="410"/>
        <end position="430"/>
    </location>
</feature>
<comment type="catalytic activity">
    <reaction evidence="4">
        <text>L-alpha-aminoacyl-L-arginine(out) = L-alpha-aminoacyl-L-arginine(in)</text>
        <dbReference type="Rhea" id="RHEA:79367"/>
        <dbReference type="ChEBI" id="CHEBI:229968"/>
    </reaction>
</comment>
<evidence type="ECO:0000313" key="21">
    <source>
        <dbReference type="EMBL" id="KAJ4396079.1"/>
    </source>
</evidence>
<dbReference type="SUPFAM" id="SSF103473">
    <property type="entry name" value="MFS general substrate transporter"/>
    <property type="match status" value="1"/>
</dbReference>
<evidence type="ECO:0000256" key="1">
    <source>
        <dbReference type="ARBA" id="ARBA00004141"/>
    </source>
</evidence>
<dbReference type="Proteomes" id="UP001140453">
    <property type="component" value="Unassembled WGS sequence"/>
</dbReference>
<evidence type="ECO:0000256" key="10">
    <source>
        <dbReference type="ARBA" id="ARBA00044900"/>
    </source>
</evidence>
<accession>A0A9W9D187</accession>
<feature type="transmembrane region" description="Helical" evidence="19">
    <location>
        <begin position="343"/>
        <end position="362"/>
    </location>
</feature>
<comment type="catalytic activity">
    <reaction evidence="2">
        <text>L-lysyl-L-alanine(out) = L-lysyl-L-alanine(in)</text>
        <dbReference type="Rhea" id="RHEA:79399"/>
        <dbReference type="ChEBI" id="CHEBI:229954"/>
    </reaction>
</comment>
<evidence type="ECO:0000256" key="6">
    <source>
        <dbReference type="ARBA" id="ARBA00044891"/>
    </source>
</evidence>
<organism evidence="21 22">
    <name type="scientific">Gnomoniopsis smithogilvyi</name>
    <dbReference type="NCBI Taxonomy" id="1191159"/>
    <lineage>
        <taxon>Eukaryota</taxon>
        <taxon>Fungi</taxon>
        <taxon>Dikarya</taxon>
        <taxon>Ascomycota</taxon>
        <taxon>Pezizomycotina</taxon>
        <taxon>Sordariomycetes</taxon>
        <taxon>Sordariomycetidae</taxon>
        <taxon>Diaporthales</taxon>
        <taxon>Gnomoniaceae</taxon>
        <taxon>Gnomoniopsis</taxon>
    </lineage>
</organism>
<comment type="catalytic activity">
    <reaction evidence="6">
        <text>L-lysyl-L-alpha-amino acid(out) = L-lysyl-L-alpha-amino acid(in)</text>
        <dbReference type="Rhea" id="RHEA:79387"/>
        <dbReference type="ChEBI" id="CHEBI:229965"/>
    </reaction>
</comment>
<comment type="function">
    <text evidence="17">Lysosomal dipeptide uniporter that selectively exports lysine, arginine or histidine-containing dipeptides with a net positive charge from the lysosome lumen into the cytosol. Could play a role in a specific type of protein O-glycosylation indirectly regulating macrophages migration and tissue invasion. Also essential for liver homeostasis.</text>
</comment>
<dbReference type="PANTHER" id="PTHR23512">
    <property type="entry name" value="MAJOR FACILITATOR SUPERFAMILY DOMAIN-CONTAINING PROTEIN 1"/>
    <property type="match status" value="1"/>
</dbReference>
<feature type="transmembrane region" description="Helical" evidence="19">
    <location>
        <begin position="284"/>
        <end position="306"/>
    </location>
</feature>
<feature type="transmembrane region" description="Helical" evidence="19">
    <location>
        <begin position="382"/>
        <end position="403"/>
    </location>
</feature>
<comment type="caution">
    <text evidence="21">The sequence shown here is derived from an EMBL/GenBank/DDBJ whole genome shotgun (WGS) entry which is preliminary data.</text>
</comment>
<evidence type="ECO:0000256" key="7">
    <source>
        <dbReference type="ARBA" id="ARBA00044893"/>
    </source>
</evidence>
<dbReference type="InterPro" id="IPR011701">
    <property type="entry name" value="MFS"/>
</dbReference>
<evidence type="ECO:0000256" key="2">
    <source>
        <dbReference type="ARBA" id="ARBA00044876"/>
    </source>
</evidence>
<evidence type="ECO:0000256" key="9">
    <source>
        <dbReference type="ARBA" id="ARBA00044899"/>
    </source>
</evidence>
<evidence type="ECO:0000256" key="12">
    <source>
        <dbReference type="ARBA" id="ARBA00044912"/>
    </source>
</evidence>
<feature type="transmembrane region" description="Helical" evidence="19">
    <location>
        <begin position="191"/>
        <end position="209"/>
    </location>
</feature>
<dbReference type="PROSITE" id="PS50850">
    <property type="entry name" value="MFS"/>
    <property type="match status" value="1"/>
</dbReference>
<feature type="transmembrane region" description="Helical" evidence="19">
    <location>
        <begin position="123"/>
        <end position="140"/>
    </location>
</feature>
<dbReference type="InterPro" id="IPR020846">
    <property type="entry name" value="MFS_dom"/>
</dbReference>
<dbReference type="InterPro" id="IPR036259">
    <property type="entry name" value="MFS_trans_sf"/>
</dbReference>
<dbReference type="Gene3D" id="1.20.1250.20">
    <property type="entry name" value="MFS general substrate transporter like domains"/>
    <property type="match status" value="2"/>
</dbReference>
<comment type="catalytic activity">
    <reaction evidence="14">
        <text>L-lysyl-glycine(out) = L-lysyl-glycine(in)</text>
        <dbReference type="Rhea" id="RHEA:79407"/>
        <dbReference type="ChEBI" id="CHEBI:191202"/>
    </reaction>
</comment>
<dbReference type="Pfam" id="PF07690">
    <property type="entry name" value="MFS_1"/>
    <property type="match status" value="1"/>
</dbReference>
<comment type="catalytic activity">
    <reaction evidence="7">
        <text>L-alpha-aminoacyl-L-lysine(out) = L-alpha-aminoacyl-L-lysine(in)</text>
        <dbReference type="Rhea" id="RHEA:79383"/>
        <dbReference type="ChEBI" id="CHEBI:229966"/>
    </reaction>
</comment>
<comment type="catalytic activity">
    <reaction evidence="8">
        <text>L-aspartyl-L-lysine(out) = L-aspartyl-L-lysine(in)</text>
        <dbReference type="Rhea" id="RHEA:79411"/>
        <dbReference type="ChEBI" id="CHEBI:229953"/>
    </reaction>
</comment>
<comment type="catalytic activity">
    <reaction evidence="11">
        <text>L-arginyl-glycine(out) = L-arginyl-glycine(in)</text>
        <dbReference type="Rhea" id="RHEA:79391"/>
        <dbReference type="ChEBI" id="CHEBI:229955"/>
    </reaction>
</comment>
<protein>
    <recommendedName>
        <fullName evidence="15">Lysosomal dipeptide transporter MFSD1</fullName>
    </recommendedName>
    <alternativeName>
        <fullName evidence="16">Major facilitator superfamily domain-containing protein 1</fullName>
    </alternativeName>
</protein>
<dbReference type="GO" id="GO:0016020">
    <property type="term" value="C:membrane"/>
    <property type="evidence" value="ECO:0007669"/>
    <property type="project" value="UniProtKB-SubCell"/>
</dbReference>
<evidence type="ECO:0000256" key="4">
    <source>
        <dbReference type="ARBA" id="ARBA00044881"/>
    </source>
</evidence>
<proteinExistence type="predicted"/>
<keyword evidence="19" id="KW-0472">Membrane</keyword>
<gene>
    <name evidence="21" type="ORF">N0V93_000296</name>
</gene>
<evidence type="ECO:0000259" key="20">
    <source>
        <dbReference type="PROSITE" id="PS50850"/>
    </source>
</evidence>
<dbReference type="PANTHER" id="PTHR23512:SF12">
    <property type="entry name" value="TRANSPORTER, PUTATIVE (AFU_ORTHOLOGUE AFUA_4G00260)-RELATED"/>
    <property type="match status" value="1"/>
</dbReference>
<comment type="catalytic activity">
    <reaction evidence="3">
        <text>L-histidyl-glycine(out) = L-histidyl-glycine(in)</text>
        <dbReference type="Rhea" id="RHEA:79395"/>
        <dbReference type="ChEBI" id="CHEBI:229957"/>
    </reaction>
</comment>
<comment type="catalytic activity">
    <reaction evidence="9">
        <text>L-arginyl-L-alpha-amino acid(out) = L-arginyl-L-alpha-amino acid(in)</text>
        <dbReference type="Rhea" id="RHEA:79371"/>
        <dbReference type="ChEBI" id="CHEBI:84315"/>
    </reaction>
</comment>
<evidence type="ECO:0000256" key="19">
    <source>
        <dbReference type="SAM" id="Phobius"/>
    </source>
</evidence>
<evidence type="ECO:0000256" key="11">
    <source>
        <dbReference type="ARBA" id="ARBA00044903"/>
    </source>
</evidence>
<feature type="transmembrane region" description="Helical" evidence="19">
    <location>
        <begin position="436"/>
        <end position="455"/>
    </location>
</feature>